<evidence type="ECO:0000313" key="1">
    <source>
        <dbReference type="EMBL" id="KAI0040622.1"/>
    </source>
</evidence>
<protein>
    <submittedName>
        <fullName evidence="1">Uncharacterized protein</fullName>
    </submittedName>
</protein>
<sequence>MFRNPPRPTPAPFPLKPPRYCARLTPSLAAPNPPRRNTPTKRRVRPSRHSMIAWITTAFQIKGASMLSLSSALNHTVRQVFVPVKADFPTGYDLRRCPPNRGFHCQCLERISKTSRLAYARNHIDASEFNVQVLGAISLQSAPAEMVATTRRWWHYAKVSSLSVTGDNFTSI</sequence>
<comment type="caution">
    <text evidence="1">The sequence shown here is derived from an EMBL/GenBank/DDBJ whole genome shotgun (WGS) entry which is preliminary data.</text>
</comment>
<proteinExistence type="predicted"/>
<reference evidence="1" key="2">
    <citation type="journal article" date="2022" name="New Phytol.">
        <title>Evolutionary transition to the ectomycorrhizal habit in the genomes of a hyperdiverse lineage of mushroom-forming fungi.</title>
        <authorList>
            <person name="Looney B."/>
            <person name="Miyauchi S."/>
            <person name="Morin E."/>
            <person name="Drula E."/>
            <person name="Courty P.E."/>
            <person name="Kohler A."/>
            <person name="Kuo A."/>
            <person name="LaButti K."/>
            <person name="Pangilinan J."/>
            <person name="Lipzen A."/>
            <person name="Riley R."/>
            <person name="Andreopoulos W."/>
            <person name="He G."/>
            <person name="Johnson J."/>
            <person name="Nolan M."/>
            <person name="Tritt A."/>
            <person name="Barry K.W."/>
            <person name="Grigoriev I.V."/>
            <person name="Nagy L.G."/>
            <person name="Hibbett D."/>
            <person name="Henrissat B."/>
            <person name="Matheny P.B."/>
            <person name="Labbe J."/>
            <person name="Martin F.M."/>
        </authorList>
    </citation>
    <scope>NUCLEOTIDE SEQUENCE</scope>
    <source>
        <strain evidence="1">FP105234-sp</strain>
    </source>
</reference>
<dbReference type="Proteomes" id="UP000814033">
    <property type="component" value="Unassembled WGS sequence"/>
</dbReference>
<dbReference type="EMBL" id="MU276181">
    <property type="protein sequence ID" value="KAI0040622.1"/>
    <property type="molecule type" value="Genomic_DNA"/>
</dbReference>
<keyword evidence="2" id="KW-1185">Reference proteome</keyword>
<name>A0ACB8R9Q7_9AGAM</name>
<reference evidence="1" key="1">
    <citation type="submission" date="2021-02" db="EMBL/GenBank/DDBJ databases">
        <authorList>
            <consortium name="DOE Joint Genome Institute"/>
            <person name="Ahrendt S."/>
            <person name="Looney B.P."/>
            <person name="Miyauchi S."/>
            <person name="Morin E."/>
            <person name="Drula E."/>
            <person name="Courty P.E."/>
            <person name="Chicoki N."/>
            <person name="Fauchery L."/>
            <person name="Kohler A."/>
            <person name="Kuo A."/>
            <person name="Labutti K."/>
            <person name="Pangilinan J."/>
            <person name="Lipzen A."/>
            <person name="Riley R."/>
            <person name="Andreopoulos W."/>
            <person name="He G."/>
            <person name="Johnson J."/>
            <person name="Barry K.W."/>
            <person name="Grigoriev I.V."/>
            <person name="Nagy L."/>
            <person name="Hibbett D."/>
            <person name="Henrissat B."/>
            <person name="Matheny P.B."/>
            <person name="Labbe J."/>
            <person name="Martin F."/>
        </authorList>
    </citation>
    <scope>NUCLEOTIDE SEQUENCE</scope>
    <source>
        <strain evidence="1">FP105234-sp</strain>
    </source>
</reference>
<evidence type="ECO:0000313" key="2">
    <source>
        <dbReference type="Proteomes" id="UP000814033"/>
    </source>
</evidence>
<organism evidence="1 2">
    <name type="scientific">Auriscalpium vulgare</name>
    <dbReference type="NCBI Taxonomy" id="40419"/>
    <lineage>
        <taxon>Eukaryota</taxon>
        <taxon>Fungi</taxon>
        <taxon>Dikarya</taxon>
        <taxon>Basidiomycota</taxon>
        <taxon>Agaricomycotina</taxon>
        <taxon>Agaricomycetes</taxon>
        <taxon>Russulales</taxon>
        <taxon>Auriscalpiaceae</taxon>
        <taxon>Auriscalpium</taxon>
    </lineage>
</organism>
<accession>A0ACB8R9Q7</accession>
<gene>
    <name evidence="1" type="ORF">FA95DRAFT_851702</name>
</gene>